<dbReference type="GO" id="GO:0009427">
    <property type="term" value="C:bacterial-type flagellum basal body, distal rod, L ring"/>
    <property type="evidence" value="ECO:0007669"/>
    <property type="project" value="InterPro"/>
</dbReference>
<keyword evidence="14" id="KW-1185">Reference proteome</keyword>
<organism evidence="13 14">
    <name type="scientific">Candidatus Marinarcus aquaticus</name>
    <dbReference type="NCBI Taxonomy" id="2044504"/>
    <lineage>
        <taxon>Bacteria</taxon>
        <taxon>Pseudomonadati</taxon>
        <taxon>Campylobacterota</taxon>
        <taxon>Epsilonproteobacteria</taxon>
        <taxon>Campylobacterales</taxon>
        <taxon>Arcobacteraceae</taxon>
        <taxon>Candidatus Marinarcus</taxon>
    </lineage>
</organism>
<proteinExistence type="inferred from homology"/>
<comment type="similarity">
    <text evidence="4">Belongs to the FlgH family.</text>
</comment>
<feature type="region of interest" description="Disordered" evidence="12">
    <location>
        <begin position="71"/>
        <end position="104"/>
    </location>
</feature>
<dbReference type="GO" id="GO:0003774">
    <property type="term" value="F:cytoskeletal motor activity"/>
    <property type="evidence" value="ECO:0007669"/>
    <property type="project" value="InterPro"/>
</dbReference>
<dbReference type="PRINTS" id="PR01008">
    <property type="entry name" value="FLGLRINGFLGH"/>
</dbReference>
<gene>
    <name evidence="13" type="ORF">CRV04_08130</name>
</gene>
<comment type="function">
    <text evidence="1">Assembles around the rod to form the L-ring and probably protects the motor/basal body from shearing forces during rotation.</text>
</comment>
<dbReference type="EMBL" id="PDKN01000005">
    <property type="protein sequence ID" value="RXJ56374.1"/>
    <property type="molecule type" value="Genomic_DNA"/>
</dbReference>
<evidence type="ECO:0000256" key="2">
    <source>
        <dbReference type="ARBA" id="ARBA00004117"/>
    </source>
</evidence>
<comment type="caution">
    <text evidence="13">The sequence shown here is derived from an EMBL/GenBank/DDBJ whole genome shotgun (WGS) entry which is preliminary data.</text>
</comment>
<evidence type="ECO:0000256" key="5">
    <source>
        <dbReference type="ARBA" id="ARBA00011439"/>
    </source>
</evidence>
<comment type="subunit">
    <text evidence="5">The basal body constitutes a major portion of the flagellar organelle and consists of four rings (L,P,S, and M) mounted on a central rod.</text>
</comment>
<dbReference type="InterPro" id="IPR000527">
    <property type="entry name" value="Flag_Lring"/>
</dbReference>
<evidence type="ECO:0000256" key="1">
    <source>
        <dbReference type="ARBA" id="ARBA00002591"/>
    </source>
</evidence>
<evidence type="ECO:0000256" key="4">
    <source>
        <dbReference type="ARBA" id="ARBA00006929"/>
    </source>
</evidence>
<dbReference type="Proteomes" id="UP000290657">
    <property type="component" value="Unassembled WGS sequence"/>
</dbReference>
<sequence length="226" mass="24761">MLVSVLFSGCVQKELDFEQPKIQIPKKQERPQNKKGSLYSSQGGSLFADKKDLQIGDIIQVIINEALTADSDNSRDTTGNSSGGFNGIVSGPNATNTNPSSTINKLSEKLNSNLGFNIDVGSKSSFSGTAEKQIDEKFETTISVIIEQTYQNGNYFIKGSKQMLIDGQSQEIKVSGVIRPYDISPENSVLSSQIANLKIMYEKDGEEADALRTPWGLKILRALWPF</sequence>
<comment type="subcellular location">
    <subcellularLocation>
        <location evidence="2">Bacterial flagellum basal body</location>
    </subcellularLocation>
    <subcellularLocation>
        <location evidence="3">Cell outer membrane</location>
    </subcellularLocation>
</comment>
<dbReference type="GO" id="GO:0009279">
    <property type="term" value="C:cell outer membrane"/>
    <property type="evidence" value="ECO:0007669"/>
    <property type="project" value="UniProtKB-SubCell"/>
</dbReference>
<dbReference type="OrthoDB" id="9789227at2"/>
<keyword evidence="13" id="KW-0282">Flagellum</keyword>
<evidence type="ECO:0000256" key="7">
    <source>
        <dbReference type="ARBA" id="ARBA00022729"/>
    </source>
</evidence>
<keyword evidence="13" id="KW-0969">Cilium</keyword>
<reference evidence="13 14" key="1">
    <citation type="submission" date="2017-10" db="EMBL/GenBank/DDBJ databases">
        <title>Genomics of the genus Arcobacter.</title>
        <authorList>
            <person name="Perez-Cataluna A."/>
            <person name="Figueras M.J."/>
        </authorList>
    </citation>
    <scope>NUCLEOTIDE SEQUENCE [LARGE SCALE GENOMIC DNA]</scope>
    <source>
        <strain evidence="13 14">CECT 8987</strain>
    </source>
</reference>
<feature type="compositionally biased region" description="Polar residues" evidence="12">
    <location>
        <begin position="92"/>
        <end position="104"/>
    </location>
</feature>
<keyword evidence="7" id="KW-0732">Signal</keyword>
<dbReference type="Pfam" id="PF02107">
    <property type="entry name" value="FlgH"/>
    <property type="match status" value="1"/>
</dbReference>
<keyword evidence="13" id="KW-0966">Cell projection</keyword>
<evidence type="ECO:0000256" key="6">
    <source>
        <dbReference type="ARBA" id="ARBA00016940"/>
    </source>
</evidence>
<evidence type="ECO:0000256" key="12">
    <source>
        <dbReference type="SAM" id="MobiDB-lite"/>
    </source>
</evidence>
<evidence type="ECO:0000256" key="3">
    <source>
        <dbReference type="ARBA" id="ARBA00004442"/>
    </source>
</evidence>
<name>A0A4Q0XP58_9BACT</name>
<dbReference type="GO" id="GO:0071973">
    <property type="term" value="P:bacterial-type flagellum-dependent cell motility"/>
    <property type="evidence" value="ECO:0007669"/>
    <property type="project" value="InterPro"/>
</dbReference>
<keyword evidence="10" id="KW-0998">Cell outer membrane</keyword>
<keyword evidence="9" id="KW-0975">Bacterial flagellum</keyword>
<protein>
    <recommendedName>
        <fullName evidence="6">Flagellar L-ring protein</fullName>
    </recommendedName>
    <alternativeName>
        <fullName evidence="11">Basal body L-ring protein</fullName>
    </alternativeName>
</protein>
<evidence type="ECO:0000256" key="8">
    <source>
        <dbReference type="ARBA" id="ARBA00023136"/>
    </source>
</evidence>
<evidence type="ECO:0000313" key="14">
    <source>
        <dbReference type="Proteomes" id="UP000290657"/>
    </source>
</evidence>
<dbReference type="PANTHER" id="PTHR34933:SF1">
    <property type="entry name" value="FLAGELLAR L-RING PROTEIN"/>
    <property type="match status" value="1"/>
</dbReference>
<evidence type="ECO:0000313" key="13">
    <source>
        <dbReference type="EMBL" id="RXJ56374.1"/>
    </source>
</evidence>
<dbReference type="RefSeq" id="WP_128996499.1">
    <property type="nucleotide sequence ID" value="NZ_PDKN01000005.1"/>
</dbReference>
<accession>A0A4Q0XP58</accession>
<evidence type="ECO:0000256" key="11">
    <source>
        <dbReference type="ARBA" id="ARBA00032876"/>
    </source>
</evidence>
<dbReference type="AlphaFoldDB" id="A0A4Q0XP58"/>
<keyword evidence="8" id="KW-0472">Membrane</keyword>
<evidence type="ECO:0000256" key="9">
    <source>
        <dbReference type="ARBA" id="ARBA00023143"/>
    </source>
</evidence>
<evidence type="ECO:0000256" key="10">
    <source>
        <dbReference type="ARBA" id="ARBA00023237"/>
    </source>
</evidence>
<dbReference type="PANTHER" id="PTHR34933">
    <property type="entry name" value="FLAGELLAR L-RING PROTEIN"/>
    <property type="match status" value="1"/>
</dbReference>